<dbReference type="GeneID" id="34450300"/>
<organism evidence="1 2">
    <name type="scientific">Aspergillus bombycis</name>
    <dbReference type="NCBI Taxonomy" id="109264"/>
    <lineage>
        <taxon>Eukaryota</taxon>
        <taxon>Fungi</taxon>
        <taxon>Dikarya</taxon>
        <taxon>Ascomycota</taxon>
        <taxon>Pezizomycotina</taxon>
        <taxon>Eurotiomycetes</taxon>
        <taxon>Eurotiomycetidae</taxon>
        <taxon>Eurotiales</taxon>
        <taxon>Aspergillaceae</taxon>
        <taxon>Aspergillus</taxon>
    </lineage>
</organism>
<name>A0A1F7ZWH1_9EURO</name>
<dbReference type="RefSeq" id="XP_022387504.1">
    <property type="nucleotide sequence ID" value="XM_022534039.1"/>
</dbReference>
<keyword evidence="2" id="KW-1185">Reference proteome</keyword>
<evidence type="ECO:0000313" key="2">
    <source>
        <dbReference type="Proteomes" id="UP000179179"/>
    </source>
</evidence>
<reference evidence="1 2" key="1">
    <citation type="journal article" date="2016" name="Genome Biol. Evol.">
        <title>Draft genome sequence of an aflatoxigenic Aspergillus species, A. bombycis.</title>
        <authorList>
            <person name="Moore G.G."/>
            <person name="Mack B.M."/>
            <person name="Beltz S.B."/>
            <person name="Gilbert M.K."/>
        </authorList>
    </citation>
    <scope>NUCLEOTIDE SEQUENCE [LARGE SCALE GENOMIC DNA]</scope>
    <source>
        <strain evidence="2">NRRL 26010</strain>
    </source>
</reference>
<dbReference type="EMBL" id="LYCR01000065">
    <property type="protein sequence ID" value="OGM43787.1"/>
    <property type="molecule type" value="Genomic_DNA"/>
</dbReference>
<evidence type="ECO:0000313" key="1">
    <source>
        <dbReference type="EMBL" id="OGM43787.1"/>
    </source>
</evidence>
<proteinExistence type="predicted"/>
<dbReference type="AlphaFoldDB" id="A0A1F7ZWH1"/>
<dbReference type="OrthoDB" id="4510470at2759"/>
<dbReference type="PANTHER" id="PTHR38113">
    <property type="match status" value="1"/>
</dbReference>
<comment type="caution">
    <text evidence="1">The sequence shown here is derived from an EMBL/GenBank/DDBJ whole genome shotgun (WGS) entry which is preliminary data.</text>
</comment>
<protein>
    <submittedName>
        <fullName evidence="1">Uncharacterized protein</fullName>
    </submittedName>
</protein>
<dbReference type="PANTHER" id="PTHR38113:SF1">
    <property type="entry name" value="DUF2293 DOMAIN-CONTAINING PROTEIN"/>
    <property type="match status" value="1"/>
</dbReference>
<sequence length="92" mass="10076">MARVFRRPASALARRASSRAAQRAARKHKVIMESVTQEKKKLRSVVCCIISFEAKAPPGYTFIPAGNPQLTSACKEVCRKDGLKVFAVTVGQ</sequence>
<dbReference type="Proteomes" id="UP000179179">
    <property type="component" value="Unassembled WGS sequence"/>
</dbReference>
<accession>A0A1F7ZWH1</accession>
<gene>
    <name evidence="1" type="ORF">ABOM_006910</name>
</gene>